<reference evidence="1 2" key="1">
    <citation type="journal article" date="2013" name="Genome Announc.">
        <title>Complete genome sequence of Myxococcus stipitatus strain DSM 14675, a fruiting myxobacterium.</title>
        <authorList>
            <person name="Huntley S."/>
            <person name="Kneip S."/>
            <person name="Treuner-Lange A."/>
            <person name="Sogaard-Andersen L."/>
        </authorList>
    </citation>
    <scope>NUCLEOTIDE SEQUENCE [LARGE SCALE GENOMIC DNA]</scope>
    <source>
        <strain evidence="2">DSM 14675 / JCM 12634 / Mx s8</strain>
    </source>
</reference>
<evidence type="ECO:0000313" key="1">
    <source>
        <dbReference type="EMBL" id="AGC45094.1"/>
    </source>
</evidence>
<dbReference type="KEGG" id="msd:MYSTI_03788"/>
<dbReference type="EMBL" id="CP004025">
    <property type="protein sequence ID" value="AGC45094.1"/>
    <property type="molecule type" value="Genomic_DNA"/>
</dbReference>
<accession>L7UF70</accession>
<dbReference type="HOGENOM" id="CLU_1516323_0_0_7"/>
<protein>
    <submittedName>
        <fullName evidence="1">Uncharacterized protein</fullName>
    </submittedName>
</protein>
<dbReference type="Proteomes" id="UP000011131">
    <property type="component" value="Chromosome"/>
</dbReference>
<organism evidence="1 2">
    <name type="scientific">Myxococcus stipitatus (strain DSM 14675 / JCM 12634 / Mx s8)</name>
    <dbReference type="NCBI Taxonomy" id="1278073"/>
    <lineage>
        <taxon>Bacteria</taxon>
        <taxon>Pseudomonadati</taxon>
        <taxon>Myxococcota</taxon>
        <taxon>Myxococcia</taxon>
        <taxon>Myxococcales</taxon>
        <taxon>Cystobacterineae</taxon>
        <taxon>Myxococcaceae</taxon>
        <taxon>Myxococcus</taxon>
    </lineage>
</organism>
<name>L7UF70_MYXSD</name>
<proteinExistence type="predicted"/>
<gene>
    <name evidence="1" type="ordered locus">MYSTI_03788</name>
</gene>
<dbReference type="AlphaFoldDB" id="L7UF70"/>
<dbReference type="STRING" id="1278073.MYSTI_03788"/>
<evidence type="ECO:0000313" key="2">
    <source>
        <dbReference type="Proteomes" id="UP000011131"/>
    </source>
</evidence>
<keyword evidence="2" id="KW-1185">Reference proteome</keyword>
<sequence>MRFMLCSKACRSEPVIAPDGAGALASPMGARGFSGVEGAWLAVRTSGGRGASEGAFDAVIDGGGGGLAGSLGRQAESVLPTANAHTTPVTAKGFRLIHCLQVQEGIAGESDSNPWRKVPETSPCHGGDVWRGGVPRGCVASGLRGLCAGGASLGKRQGAAGVLPECVEPMARREQLQ</sequence>